<keyword evidence="6" id="KW-0378">Hydrolase</keyword>
<keyword evidence="4" id="KW-0540">Nuclease</keyword>
<comment type="subcellular location">
    <subcellularLocation>
        <location evidence="2">Nucleus</location>
    </subcellularLocation>
</comment>
<evidence type="ECO:0000313" key="9">
    <source>
        <dbReference type="EMBL" id="KAK0137641.1"/>
    </source>
</evidence>
<comment type="cofactor">
    <cofactor evidence="1">
        <name>a divalent metal cation</name>
        <dbReference type="ChEBI" id="CHEBI:60240"/>
    </cofactor>
</comment>
<dbReference type="EMBL" id="JAOPHQ010004860">
    <property type="protein sequence ID" value="KAK0137641.1"/>
    <property type="molecule type" value="Genomic_DNA"/>
</dbReference>
<evidence type="ECO:0000256" key="1">
    <source>
        <dbReference type="ARBA" id="ARBA00001968"/>
    </source>
</evidence>
<feature type="domain" description="DDE Tnp4" evidence="8">
    <location>
        <begin position="168"/>
        <end position="334"/>
    </location>
</feature>
<organism evidence="9 10">
    <name type="scientific">Merluccius polli</name>
    <name type="common">Benguela hake</name>
    <name type="synonym">Merluccius cadenati</name>
    <dbReference type="NCBI Taxonomy" id="89951"/>
    <lineage>
        <taxon>Eukaryota</taxon>
        <taxon>Metazoa</taxon>
        <taxon>Chordata</taxon>
        <taxon>Craniata</taxon>
        <taxon>Vertebrata</taxon>
        <taxon>Euteleostomi</taxon>
        <taxon>Actinopterygii</taxon>
        <taxon>Neopterygii</taxon>
        <taxon>Teleostei</taxon>
        <taxon>Neoteleostei</taxon>
        <taxon>Acanthomorphata</taxon>
        <taxon>Zeiogadaria</taxon>
        <taxon>Gadariae</taxon>
        <taxon>Gadiformes</taxon>
        <taxon>Gadoidei</taxon>
        <taxon>Merlucciidae</taxon>
        <taxon>Merluccius</taxon>
    </lineage>
</organism>
<evidence type="ECO:0000256" key="7">
    <source>
        <dbReference type="ARBA" id="ARBA00023242"/>
    </source>
</evidence>
<comment type="caution">
    <text evidence="9">The sequence shown here is derived from an EMBL/GenBank/DDBJ whole genome shotgun (WGS) entry which is preliminary data.</text>
</comment>
<name>A0AA47NT83_MERPO</name>
<dbReference type="GO" id="GO:0016787">
    <property type="term" value="F:hydrolase activity"/>
    <property type="evidence" value="ECO:0007669"/>
    <property type="project" value="UniProtKB-KW"/>
</dbReference>
<dbReference type="GO" id="GO:0004518">
    <property type="term" value="F:nuclease activity"/>
    <property type="evidence" value="ECO:0007669"/>
    <property type="project" value="UniProtKB-KW"/>
</dbReference>
<comment type="similarity">
    <text evidence="3">Belongs to the HARBI1 family.</text>
</comment>
<evidence type="ECO:0000256" key="2">
    <source>
        <dbReference type="ARBA" id="ARBA00004123"/>
    </source>
</evidence>
<dbReference type="GO" id="GO:0046872">
    <property type="term" value="F:metal ion binding"/>
    <property type="evidence" value="ECO:0007669"/>
    <property type="project" value="UniProtKB-KW"/>
</dbReference>
<evidence type="ECO:0000313" key="10">
    <source>
        <dbReference type="Proteomes" id="UP001174136"/>
    </source>
</evidence>
<dbReference type="AlphaFoldDB" id="A0AA47NT83"/>
<keyword evidence="7" id="KW-0539">Nucleus</keyword>
<reference evidence="9" key="1">
    <citation type="journal article" date="2023" name="Front. Mar. Sci.">
        <title>A new Merluccius polli reference genome to investigate the effects of global change in West African waters.</title>
        <authorList>
            <person name="Mateo J.L."/>
            <person name="Blanco-Fernandez C."/>
            <person name="Garcia-Vazquez E."/>
            <person name="Machado-Schiaffino G."/>
        </authorList>
    </citation>
    <scope>NUCLEOTIDE SEQUENCE</scope>
    <source>
        <strain evidence="9">C29</strain>
        <tissue evidence="9">Fin</tissue>
    </source>
</reference>
<keyword evidence="10" id="KW-1185">Reference proteome</keyword>
<accession>A0AA47NT83</accession>
<gene>
    <name evidence="9" type="ORF">N1851_026172</name>
</gene>
<evidence type="ECO:0000256" key="3">
    <source>
        <dbReference type="ARBA" id="ARBA00006958"/>
    </source>
</evidence>
<dbReference type="Proteomes" id="UP001174136">
    <property type="component" value="Unassembled WGS sequence"/>
</dbReference>
<evidence type="ECO:0000259" key="8">
    <source>
        <dbReference type="Pfam" id="PF13359"/>
    </source>
</evidence>
<dbReference type="Pfam" id="PF13359">
    <property type="entry name" value="DDE_Tnp_4"/>
    <property type="match status" value="2"/>
</dbReference>
<evidence type="ECO:0000256" key="6">
    <source>
        <dbReference type="ARBA" id="ARBA00022801"/>
    </source>
</evidence>
<proteinExistence type="inferred from homology"/>
<feature type="domain" description="DDE Tnp4" evidence="8">
    <location>
        <begin position="559"/>
        <end position="626"/>
    </location>
</feature>
<protein>
    <submittedName>
        <fullName evidence="9">Protein ALP1-like</fullName>
    </submittedName>
</protein>
<dbReference type="GO" id="GO:0005634">
    <property type="term" value="C:nucleus"/>
    <property type="evidence" value="ECO:0007669"/>
    <property type="project" value="UniProtKB-SubCell"/>
</dbReference>
<dbReference type="InterPro" id="IPR027806">
    <property type="entry name" value="HARBI1_dom"/>
</dbReference>
<evidence type="ECO:0000256" key="4">
    <source>
        <dbReference type="ARBA" id="ARBA00022722"/>
    </source>
</evidence>
<dbReference type="InterPro" id="IPR045249">
    <property type="entry name" value="HARBI1-like"/>
</dbReference>
<keyword evidence="5" id="KW-0479">Metal-binding</keyword>
<sequence>MAEITTIACLYLLWKRERRRNARRLWVHHINRSRTELGEFHRLLQELRLDDDRFQRYLRSTPAQFDDLLARIGARISRLDTNYRRSISASERLSICLRYLATGDSYRTIANSFRVGVSTVSGIIPDVATAIWDCLVEEFMAVPTTDGWRSIAGRFEERWNFPLCCGALDGKHVVVKAPAHSGSQFFNYKGTFSLVLLAVVDAEYCFRVIDVGGYGRTSDGGILANSAFGAALQSGTLQLPADLPLPGADHRGPQPHVFVADEAFPLRKNLMRPFPGRNLPRERRVFNYRLSRARLVVENAFGILSSQWRVYRRAFEVNVDVAEKCVKATCVLHNFLRRTTPPSALRGNIPVGEEDPLPGLGRVAANNSVREAIRIREAFTSFFSAEGTVPWQDNVRLALALALAEAEEEEDRVPARLWVHDITRGRQQQGAYHNLVQELRFDDARFAAYFRLNKCQFEQLLRIVAPSITKLDTKFRQAISPEERLCICLRYLATGDSFRSVAFGFRVGASTVAGIVHEVCAAIWTSLLADYMPRPDAAEWRKIAAEFSHLAFPNCLGAMDGKHVVIEAPPSSGSLYYNYKGTFSIVLLAVVDAKYRFRVVDIGAYGRNSDGGTLSASAFGTALSEHPGDSCRLPSPRRRTSWANATCVPGR</sequence>
<dbReference type="PANTHER" id="PTHR22930:SF279">
    <property type="entry name" value="SIMILAR TO ENSANGP00000010363"/>
    <property type="match status" value="1"/>
</dbReference>
<dbReference type="PANTHER" id="PTHR22930">
    <property type="match status" value="1"/>
</dbReference>
<evidence type="ECO:0000256" key="5">
    <source>
        <dbReference type="ARBA" id="ARBA00022723"/>
    </source>
</evidence>